<sequence>MNPGCILHTGGGAYTSCWWSQLNAGRRMQAPEAPVHSAPRIRHSSHHPPRVSLPAHKHPLGCTARHSGLVSTTANAGQQSSDVRGGSPCRGPAGASADHSYSRRTSSRYCSTSGRDAASSPSSIPTAVFQRHLRRFARKSPTARLHATFPSRAESPQGPRPDPEEEDDLTWLTPQHSNGRGNNGQGHAEHAQGVHDYNGAHAEGHNGSGREGRDAHAATAATGAAAAKLSADPSTPSMSRTPASAPASSSSSSSSSAAASSSTAAAPPPPPPGSALAQSVLSKLQTAWDRLMQLDLSQINLPVNSAVGERLRQVWSVAATWPLIYPLVKYRNIATRVAVTIAMLAVIRSGLYIALPGVDLAAVPAALPAREGERLVRALYGQATALPASLFDLGISPYINASIFVVMVLAIPDPALAPIKSLMRLKEARKQGRSGQAFITSVINSLALLVAVYLALIKSYSLLPFALFSASFVPHTTLSLVAGSAIIQHCANIITASGIGNGSSLVICMSIMDEYAAALHNVLSRSMAGVADSGALVTLLVCYMGLALAAVYISRTELRLPTMQYASVAAASQGPNGHDPQGEDAGMDAFAAARRRAELRMASRHTRVDYFPLQINTSGMMSIILAGAFWFVLLPSAAEFCGLVGLQQGLLALQSSYWGLLIYGLFVMALEFVPLGGVNPKEVAEYLSAINVGIKGIIPGEPTEKHIQSQLLRCKFWGGLALGTLAVFAQLFDMACMRMLGASLSATSLLIIVGTVMQSSRQVESLLEGPRLNEKLSKEQALIQGLRAI</sequence>
<evidence type="ECO:0000256" key="3">
    <source>
        <dbReference type="SAM" id="Phobius"/>
    </source>
</evidence>
<dbReference type="AlphaFoldDB" id="A0A7S3R298"/>
<reference evidence="4" key="1">
    <citation type="submission" date="2021-01" db="EMBL/GenBank/DDBJ databases">
        <authorList>
            <person name="Corre E."/>
            <person name="Pelletier E."/>
            <person name="Niang G."/>
            <person name="Scheremetjew M."/>
            <person name="Finn R."/>
            <person name="Kale V."/>
            <person name="Holt S."/>
            <person name="Cochrane G."/>
            <person name="Meng A."/>
            <person name="Brown T."/>
            <person name="Cohen L."/>
        </authorList>
    </citation>
    <scope>NUCLEOTIDE SEQUENCE</scope>
    <source>
        <strain evidence="4">CCMP1320</strain>
    </source>
</reference>
<feature type="transmembrane region" description="Helical" evidence="3">
    <location>
        <begin position="437"/>
        <end position="456"/>
    </location>
</feature>
<feature type="transmembrane region" description="Helical" evidence="3">
    <location>
        <begin position="462"/>
        <end position="481"/>
    </location>
</feature>
<evidence type="ECO:0000256" key="1">
    <source>
        <dbReference type="RuleBase" id="RU004349"/>
    </source>
</evidence>
<feature type="compositionally biased region" description="Basic and acidic residues" evidence="2">
    <location>
        <begin position="202"/>
        <end position="216"/>
    </location>
</feature>
<dbReference type="PANTHER" id="PTHR10906">
    <property type="entry name" value="SECY/SEC61-ALPHA FAMILY MEMBER"/>
    <property type="match status" value="1"/>
</dbReference>
<feature type="transmembrane region" description="Helical" evidence="3">
    <location>
        <begin position="623"/>
        <end position="645"/>
    </location>
</feature>
<dbReference type="SUPFAM" id="SSF103491">
    <property type="entry name" value="Preprotein translocase SecY subunit"/>
    <property type="match status" value="1"/>
</dbReference>
<accession>A0A7S3R298</accession>
<feature type="compositionally biased region" description="Low complexity" evidence="2">
    <location>
        <begin position="217"/>
        <end position="265"/>
    </location>
</feature>
<evidence type="ECO:0000313" key="4">
    <source>
        <dbReference type="EMBL" id="CAE0500449.1"/>
    </source>
</evidence>
<feature type="transmembrane region" description="Helical" evidence="3">
    <location>
        <begin position="714"/>
        <end position="732"/>
    </location>
</feature>
<dbReference type="GO" id="GO:0016020">
    <property type="term" value="C:membrane"/>
    <property type="evidence" value="ECO:0007669"/>
    <property type="project" value="InterPro"/>
</dbReference>
<keyword evidence="3" id="KW-1133">Transmembrane helix</keyword>
<comment type="similarity">
    <text evidence="1">Belongs to the SecY/SEC61-alpha family.</text>
</comment>
<keyword evidence="3" id="KW-0472">Membrane</keyword>
<organism evidence="4">
    <name type="scientific">Dunaliella tertiolecta</name>
    <name type="common">Green alga</name>
    <dbReference type="NCBI Taxonomy" id="3047"/>
    <lineage>
        <taxon>Eukaryota</taxon>
        <taxon>Viridiplantae</taxon>
        <taxon>Chlorophyta</taxon>
        <taxon>core chlorophytes</taxon>
        <taxon>Chlorophyceae</taxon>
        <taxon>CS clade</taxon>
        <taxon>Chlamydomonadales</taxon>
        <taxon>Dunaliellaceae</taxon>
        <taxon>Dunaliella</taxon>
    </lineage>
</organism>
<feature type="region of interest" description="Disordered" evidence="2">
    <location>
        <begin position="139"/>
        <end position="276"/>
    </location>
</feature>
<feature type="transmembrane region" description="Helical" evidence="3">
    <location>
        <begin position="395"/>
        <end position="416"/>
    </location>
</feature>
<dbReference type="Pfam" id="PF00344">
    <property type="entry name" value="SecY"/>
    <property type="match status" value="2"/>
</dbReference>
<feature type="compositionally biased region" description="Low complexity" evidence="2">
    <location>
        <begin position="103"/>
        <end position="113"/>
    </location>
</feature>
<feature type="transmembrane region" description="Helical" evidence="3">
    <location>
        <begin position="657"/>
        <end position="678"/>
    </location>
</feature>
<evidence type="ECO:0000256" key="2">
    <source>
        <dbReference type="SAM" id="MobiDB-lite"/>
    </source>
</evidence>
<name>A0A7S3R298_DUNTE</name>
<dbReference type="GO" id="GO:0015031">
    <property type="term" value="P:protein transport"/>
    <property type="evidence" value="ECO:0007669"/>
    <property type="project" value="InterPro"/>
</dbReference>
<dbReference type="InterPro" id="IPR002208">
    <property type="entry name" value="SecY/SEC61-alpha"/>
</dbReference>
<feature type="region of interest" description="Disordered" evidence="2">
    <location>
        <begin position="70"/>
        <end position="125"/>
    </location>
</feature>
<dbReference type="EMBL" id="HBIP01025783">
    <property type="protein sequence ID" value="CAE0500449.1"/>
    <property type="molecule type" value="Transcribed_RNA"/>
</dbReference>
<gene>
    <name evidence="4" type="ORF">DTER00134_LOCUS15522</name>
</gene>
<dbReference type="InterPro" id="IPR023201">
    <property type="entry name" value="SecY_dom_sf"/>
</dbReference>
<feature type="transmembrane region" description="Helical" evidence="3">
    <location>
        <begin position="493"/>
        <end position="513"/>
    </location>
</feature>
<keyword evidence="3" id="KW-0812">Transmembrane</keyword>
<dbReference type="Gene3D" id="1.10.3370.10">
    <property type="entry name" value="SecY subunit domain"/>
    <property type="match status" value="1"/>
</dbReference>
<feature type="transmembrane region" description="Helical" evidence="3">
    <location>
        <begin position="533"/>
        <end position="553"/>
    </location>
</feature>
<dbReference type="PRINTS" id="PR00303">
    <property type="entry name" value="SECYTRNLCASE"/>
</dbReference>
<proteinExistence type="inferred from homology"/>
<feature type="compositionally biased region" description="Polar residues" evidence="2">
    <location>
        <begin position="70"/>
        <end position="82"/>
    </location>
</feature>
<protein>
    <submittedName>
        <fullName evidence="4">Uncharacterized protein</fullName>
    </submittedName>
</protein>